<evidence type="ECO:0000313" key="1">
    <source>
        <dbReference type="EMBL" id="TWF82724.1"/>
    </source>
</evidence>
<dbReference type="EMBL" id="VIWT01000004">
    <property type="protein sequence ID" value="TWF82724.1"/>
    <property type="molecule type" value="Genomic_DNA"/>
</dbReference>
<dbReference type="Pfam" id="PF09391">
    <property type="entry name" value="DUF2000"/>
    <property type="match status" value="1"/>
</dbReference>
<dbReference type="InterPro" id="IPR018988">
    <property type="entry name" value="DUF2000"/>
</dbReference>
<dbReference type="RefSeq" id="WP_246214075.1">
    <property type="nucleotide sequence ID" value="NZ_BAAAMZ010000017.1"/>
</dbReference>
<evidence type="ECO:0008006" key="3">
    <source>
        <dbReference type="Google" id="ProtNLM"/>
    </source>
</evidence>
<dbReference type="AlphaFoldDB" id="A0A561T6I3"/>
<dbReference type="Proteomes" id="UP000317940">
    <property type="component" value="Unassembled WGS sequence"/>
</dbReference>
<dbReference type="Gene3D" id="3.40.1490.10">
    <property type="entry name" value="Bit1"/>
    <property type="match status" value="1"/>
</dbReference>
<organism evidence="1 2">
    <name type="scientific">Kitasatospora viridis</name>
    <dbReference type="NCBI Taxonomy" id="281105"/>
    <lineage>
        <taxon>Bacteria</taxon>
        <taxon>Bacillati</taxon>
        <taxon>Actinomycetota</taxon>
        <taxon>Actinomycetes</taxon>
        <taxon>Kitasatosporales</taxon>
        <taxon>Streptomycetaceae</taxon>
        <taxon>Kitasatospora</taxon>
    </lineage>
</organism>
<reference evidence="1 2" key="1">
    <citation type="submission" date="2019-06" db="EMBL/GenBank/DDBJ databases">
        <title>Sequencing the genomes of 1000 actinobacteria strains.</title>
        <authorList>
            <person name="Klenk H.-P."/>
        </authorList>
    </citation>
    <scope>NUCLEOTIDE SEQUENCE [LARGE SCALE GENOMIC DNA]</scope>
    <source>
        <strain evidence="1 2">DSM 44826</strain>
    </source>
</reference>
<proteinExistence type="predicted"/>
<gene>
    <name evidence="1" type="ORF">FHX73_14206</name>
</gene>
<keyword evidence="2" id="KW-1185">Reference proteome</keyword>
<protein>
    <recommendedName>
        <fullName evidence="3">DUF2000 family protein</fullName>
    </recommendedName>
</protein>
<sequence>MNTEHMSTEHTSTEHTAAPTPVRFDTKIAVLLRENLEPWQRLNVTAFLVSGIGTALPELVGEPYQDGDGVAYLPMFRQPVLVFEGTKELLTAAHRRALDRALPTGVFTSDLFATGNDRDNRAAVRAVGTAGLDLVGLAVHGPRNAVDKVLKGARMHP</sequence>
<evidence type="ECO:0000313" key="2">
    <source>
        <dbReference type="Proteomes" id="UP000317940"/>
    </source>
</evidence>
<name>A0A561T6I3_9ACTN</name>
<comment type="caution">
    <text evidence="1">The sequence shown here is derived from an EMBL/GenBank/DDBJ whole genome shotgun (WGS) entry which is preliminary data.</text>
</comment>
<accession>A0A561T6I3</accession>
<dbReference type="InterPro" id="IPR023476">
    <property type="entry name" value="Pep_tRNA_hydro_II_dom_sf"/>
</dbReference>
<dbReference type="SUPFAM" id="SSF102462">
    <property type="entry name" value="Peptidyl-tRNA hydrolase II"/>
    <property type="match status" value="1"/>
</dbReference>